<keyword evidence="1" id="KW-0813">Transport</keyword>
<dbReference type="InterPro" id="IPR007515">
    <property type="entry name" value="Mss4"/>
</dbReference>
<feature type="region of interest" description="Disordered" evidence="4">
    <location>
        <begin position="1"/>
        <end position="30"/>
    </location>
</feature>
<evidence type="ECO:0000313" key="5">
    <source>
        <dbReference type="EMBL" id="CAE0253695.1"/>
    </source>
</evidence>
<dbReference type="Pfam" id="PF04421">
    <property type="entry name" value="Mss4"/>
    <property type="match status" value="1"/>
</dbReference>
<dbReference type="GO" id="GO:0015031">
    <property type="term" value="P:protein transport"/>
    <property type="evidence" value="ECO:0007669"/>
    <property type="project" value="UniProtKB-KW"/>
</dbReference>
<evidence type="ECO:0000256" key="4">
    <source>
        <dbReference type="SAM" id="MobiDB-lite"/>
    </source>
</evidence>
<feature type="compositionally biased region" description="Basic and acidic residues" evidence="4">
    <location>
        <begin position="189"/>
        <end position="200"/>
    </location>
</feature>
<dbReference type="PANTHER" id="PTHR13276:SF0">
    <property type="entry name" value="GUANINE NUCLEOTIDE EXCHANGE FACTOR MSS4"/>
    <property type="match status" value="1"/>
</dbReference>
<dbReference type="GO" id="GO:0008270">
    <property type="term" value="F:zinc ion binding"/>
    <property type="evidence" value="ECO:0007669"/>
    <property type="project" value="TreeGrafter"/>
</dbReference>
<sequence length="229" mass="24178">MSAANSGNAGVNPLAALLGGGSTDSLSKEEQSALLSQLLSTFGNSIVVDEGGEGSNGGEKEGGEEGEVKVSKCDSAEDGDLNADPIFCPHCKCKLLRPKTATFRRVELDVPSTSGRVSNEGGKNGKVVEFPSERISSFYTVKNVMAFDNVSACRNVEGDRAKFFGCPDCDLGPLALTILKRGGVAKVEEVKSNEGSKEGEKEDADEEERLNALADGTIYICADRVVYEK</sequence>
<gene>
    <name evidence="5" type="ORF">PBIL07802_LOCUS15930</name>
</gene>
<protein>
    <submittedName>
        <fullName evidence="5">Uncharacterized protein</fullName>
    </submittedName>
</protein>
<dbReference type="InterPro" id="IPR011057">
    <property type="entry name" value="Mss4-like_sf"/>
</dbReference>
<name>A0A7S3DCP1_9EUKA</name>
<accession>A0A7S3DCP1</accession>
<dbReference type="EMBL" id="HBIB01024276">
    <property type="protein sequence ID" value="CAE0253695.1"/>
    <property type="molecule type" value="Transcribed_RNA"/>
</dbReference>
<dbReference type="InterPro" id="IPR011323">
    <property type="entry name" value="Mss4/transl-control_tumour"/>
</dbReference>
<evidence type="ECO:0000256" key="1">
    <source>
        <dbReference type="ARBA" id="ARBA00022448"/>
    </source>
</evidence>
<organism evidence="5">
    <name type="scientific">Palpitomonas bilix</name>
    <dbReference type="NCBI Taxonomy" id="652834"/>
    <lineage>
        <taxon>Eukaryota</taxon>
        <taxon>Eukaryota incertae sedis</taxon>
    </lineage>
</organism>
<evidence type="ECO:0000256" key="3">
    <source>
        <dbReference type="ARBA" id="ARBA00022927"/>
    </source>
</evidence>
<dbReference type="GO" id="GO:0005085">
    <property type="term" value="F:guanyl-nucleotide exchange factor activity"/>
    <property type="evidence" value="ECO:0007669"/>
    <property type="project" value="UniProtKB-KW"/>
</dbReference>
<dbReference type="GO" id="GO:0016020">
    <property type="term" value="C:membrane"/>
    <property type="evidence" value="ECO:0007669"/>
    <property type="project" value="TreeGrafter"/>
</dbReference>
<proteinExistence type="predicted"/>
<keyword evidence="3" id="KW-0653">Protein transport</keyword>
<dbReference type="AlphaFoldDB" id="A0A7S3DCP1"/>
<feature type="compositionally biased region" description="Basic and acidic residues" evidence="4">
    <location>
        <begin position="58"/>
        <end position="71"/>
    </location>
</feature>
<feature type="region of interest" description="Disordered" evidence="4">
    <location>
        <begin position="189"/>
        <end position="208"/>
    </location>
</feature>
<keyword evidence="2" id="KW-0344">Guanine-nucleotide releasing factor</keyword>
<dbReference type="PROSITE" id="PS51796">
    <property type="entry name" value="MSS4"/>
    <property type="match status" value="1"/>
</dbReference>
<evidence type="ECO:0000256" key="2">
    <source>
        <dbReference type="ARBA" id="ARBA00022658"/>
    </source>
</evidence>
<dbReference type="SUPFAM" id="SSF51316">
    <property type="entry name" value="Mss4-like"/>
    <property type="match status" value="1"/>
</dbReference>
<dbReference type="PANTHER" id="PTHR13276">
    <property type="entry name" value="GUANINE NUCLEOTIDE EXCHANGE FACTOR MSS4"/>
    <property type="match status" value="1"/>
</dbReference>
<dbReference type="GO" id="GO:0005829">
    <property type="term" value="C:cytosol"/>
    <property type="evidence" value="ECO:0007669"/>
    <property type="project" value="TreeGrafter"/>
</dbReference>
<dbReference type="Gene3D" id="2.170.150.10">
    <property type="entry name" value="Metal Binding Protein, Guanine Nucleotide Exchange Factor, Chain A"/>
    <property type="match status" value="1"/>
</dbReference>
<dbReference type="GO" id="GO:0007264">
    <property type="term" value="P:small GTPase-mediated signal transduction"/>
    <property type="evidence" value="ECO:0007669"/>
    <property type="project" value="InterPro"/>
</dbReference>
<feature type="region of interest" description="Disordered" evidence="4">
    <location>
        <begin position="49"/>
        <end position="71"/>
    </location>
</feature>
<dbReference type="GO" id="GO:0006892">
    <property type="term" value="P:post-Golgi vesicle-mediated transport"/>
    <property type="evidence" value="ECO:0007669"/>
    <property type="project" value="TreeGrafter"/>
</dbReference>
<reference evidence="5" key="1">
    <citation type="submission" date="2021-01" db="EMBL/GenBank/DDBJ databases">
        <authorList>
            <person name="Corre E."/>
            <person name="Pelletier E."/>
            <person name="Niang G."/>
            <person name="Scheremetjew M."/>
            <person name="Finn R."/>
            <person name="Kale V."/>
            <person name="Holt S."/>
            <person name="Cochrane G."/>
            <person name="Meng A."/>
            <person name="Brown T."/>
            <person name="Cohen L."/>
        </authorList>
    </citation>
    <scope>NUCLEOTIDE SEQUENCE</scope>
    <source>
        <strain evidence="5">NIES-2562</strain>
    </source>
</reference>